<evidence type="ECO:0000313" key="10">
    <source>
        <dbReference type="Proteomes" id="UP001589788"/>
    </source>
</evidence>
<sequence length="866" mass="94216">MADVNSQASGHGEPDVDVVVVGAGMAGLYQVHRLRQAGFRVQGFEAADDVGGTWYWNRYPGARCDITTLDYCYSFDPELERAWQWSEKYATQPEILAYLQFVADRYDLRRSFRFSTKVTRAAWDEERDHWRIATDQGDELTCRFLVMATGCLSVPKTWDVPGVERFQGETYVTGRWPHQGVDLAGKRVGVIGTGSSGIQCIPEIAKVAAQVVVFQRTPNFSAPAHHGPPPAERVAALAADRDAYREAARWSRGGVPIEPTTVFAAQVPEEERRARFEARWAEGELFSILNVFADQGTRLEANEVVAEFIREKIRQQVKDPEVAEALSPRNHPFGTKRPCLDDGYYATYNLPHVRLVDLRRTPIETVDETGVRTSAEHVDLDVLVLATGFDAMTGAVLAVDPVGRGGQRLSEAWAEGPSTYLGLCVAGFPNLFLITGPQSPSVLSNMAVSIEQHVEWVSDCLERLRAEGFTAIEPTETAQAGWGRHCEDCAAITLHPLADSWYMGANVPGKRRVLYPYIGGVGPYRKICDQVAAGGYLGFERRGPAGTARDETVVCQLQPDVALVLDLMNSLGLPPLETLPVDQARATMTAMNAQRLPGPAMASVEDLTVPGAAGPLPARRYEPEAAVPRPLVVWFHGGGWVLGDLDSDDLLRRDLAERLRAAVLSVNYRHAPEHRYPAAALDAVAALAWAAEHAAELGADPAQVVAAGWSAGGNLAAVACQQLRDQGGPPIAAQLLLCPVTDCDLERPSYRANAEGYVLTLPMMRWFWDLYADPEDRTSPLASPLRGALGGLPPAVVVTAQFDPLHDDGAAYAQALQQAGVPVTHLDARGHTHTSLTMVGLVLSGEPVRAEMVEALRQVLPARVGV</sequence>
<proteinExistence type="inferred from homology"/>
<dbReference type="InterPro" id="IPR013094">
    <property type="entry name" value="AB_hydrolase_3"/>
</dbReference>
<dbReference type="RefSeq" id="WP_377789832.1">
    <property type="nucleotide sequence ID" value="NZ_JBHLYQ010000087.1"/>
</dbReference>
<evidence type="ECO:0000256" key="2">
    <source>
        <dbReference type="ARBA" id="ARBA00010139"/>
    </source>
</evidence>
<dbReference type="Proteomes" id="UP001589788">
    <property type="component" value="Unassembled WGS sequence"/>
</dbReference>
<dbReference type="GO" id="GO:0016787">
    <property type="term" value="F:hydrolase activity"/>
    <property type="evidence" value="ECO:0007669"/>
    <property type="project" value="UniProtKB-KW"/>
</dbReference>
<dbReference type="SUPFAM" id="SSF51905">
    <property type="entry name" value="FAD/NAD(P)-binding domain"/>
    <property type="match status" value="3"/>
</dbReference>
<dbReference type="Pfam" id="PF07859">
    <property type="entry name" value="Abhydrolase_3"/>
    <property type="match status" value="1"/>
</dbReference>
<evidence type="ECO:0000256" key="1">
    <source>
        <dbReference type="ARBA" id="ARBA00001974"/>
    </source>
</evidence>
<comment type="caution">
    <text evidence="9">The sequence shown here is derived from an EMBL/GenBank/DDBJ whole genome shotgun (WGS) entry which is preliminary data.</text>
</comment>
<dbReference type="Gene3D" id="3.40.50.1820">
    <property type="entry name" value="alpha/beta hydrolase"/>
    <property type="match status" value="1"/>
</dbReference>
<comment type="similarity">
    <text evidence="2">Belongs to the FAD-binding monooxygenase family.</text>
</comment>
<evidence type="ECO:0000313" key="9">
    <source>
        <dbReference type="EMBL" id="MFC0082290.1"/>
    </source>
</evidence>
<keyword evidence="3" id="KW-0285">Flavoprotein</keyword>
<dbReference type="InterPro" id="IPR050775">
    <property type="entry name" value="FAD-binding_Monooxygenases"/>
</dbReference>
<dbReference type="PRINTS" id="PR00411">
    <property type="entry name" value="PNDRDTASEI"/>
</dbReference>
<evidence type="ECO:0000256" key="6">
    <source>
        <dbReference type="ARBA" id="ARBA00023002"/>
    </source>
</evidence>
<dbReference type="EMBL" id="JBHLYQ010000087">
    <property type="protein sequence ID" value="MFC0082290.1"/>
    <property type="molecule type" value="Genomic_DNA"/>
</dbReference>
<evidence type="ECO:0000256" key="7">
    <source>
        <dbReference type="ARBA" id="ARBA00023033"/>
    </source>
</evidence>
<keyword evidence="7" id="KW-0503">Monooxygenase</keyword>
<name>A0ABV6C3K1_9ACTN</name>
<evidence type="ECO:0000256" key="4">
    <source>
        <dbReference type="ARBA" id="ARBA00022827"/>
    </source>
</evidence>
<accession>A0ABV6C3K1</accession>
<comment type="cofactor">
    <cofactor evidence="1">
        <name>FAD</name>
        <dbReference type="ChEBI" id="CHEBI:57692"/>
    </cofactor>
</comment>
<dbReference type="InterPro" id="IPR029058">
    <property type="entry name" value="AB_hydrolase_fold"/>
</dbReference>
<dbReference type="Pfam" id="PF13738">
    <property type="entry name" value="Pyr_redox_3"/>
    <property type="match status" value="1"/>
</dbReference>
<keyword evidence="9" id="KW-0378">Hydrolase</keyword>
<gene>
    <name evidence="9" type="ORF">ACFFRE_09055</name>
</gene>
<feature type="domain" description="Alpha/beta hydrolase fold-3" evidence="8">
    <location>
        <begin position="632"/>
        <end position="834"/>
    </location>
</feature>
<keyword evidence="10" id="KW-1185">Reference proteome</keyword>
<dbReference type="PANTHER" id="PTHR43098:SF3">
    <property type="entry name" value="L-ORNITHINE N(5)-MONOOXYGENASE-RELATED"/>
    <property type="match status" value="1"/>
</dbReference>
<reference evidence="9 10" key="1">
    <citation type="submission" date="2024-09" db="EMBL/GenBank/DDBJ databases">
        <authorList>
            <person name="Sun Q."/>
            <person name="Mori K."/>
        </authorList>
    </citation>
    <scope>NUCLEOTIDE SEQUENCE [LARGE SCALE GENOMIC DNA]</scope>
    <source>
        <strain evidence="9 10">JCM 15389</strain>
    </source>
</reference>
<evidence type="ECO:0000256" key="3">
    <source>
        <dbReference type="ARBA" id="ARBA00022630"/>
    </source>
</evidence>
<dbReference type="SUPFAM" id="SSF53474">
    <property type="entry name" value="alpha/beta-Hydrolases"/>
    <property type="match status" value="1"/>
</dbReference>
<keyword evidence="5" id="KW-0521">NADP</keyword>
<evidence type="ECO:0000256" key="5">
    <source>
        <dbReference type="ARBA" id="ARBA00022857"/>
    </source>
</evidence>
<protein>
    <submittedName>
        <fullName evidence="9">Alpha/beta hydrolase fold domain-containing protein</fullName>
    </submittedName>
</protein>
<organism evidence="9 10">
    <name type="scientific">Aciditerrimonas ferrireducens</name>
    <dbReference type="NCBI Taxonomy" id="667306"/>
    <lineage>
        <taxon>Bacteria</taxon>
        <taxon>Bacillati</taxon>
        <taxon>Actinomycetota</taxon>
        <taxon>Acidimicrobiia</taxon>
        <taxon>Acidimicrobiales</taxon>
        <taxon>Acidimicrobiaceae</taxon>
        <taxon>Aciditerrimonas</taxon>
    </lineage>
</organism>
<keyword evidence="4" id="KW-0274">FAD</keyword>
<evidence type="ECO:0000259" key="8">
    <source>
        <dbReference type="Pfam" id="PF07859"/>
    </source>
</evidence>
<keyword evidence="6" id="KW-0560">Oxidoreductase</keyword>
<dbReference type="Gene3D" id="3.50.50.60">
    <property type="entry name" value="FAD/NAD(P)-binding domain"/>
    <property type="match status" value="2"/>
</dbReference>
<dbReference type="PANTHER" id="PTHR43098">
    <property type="entry name" value="L-ORNITHINE N(5)-MONOOXYGENASE-RELATED"/>
    <property type="match status" value="1"/>
</dbReference>
<dbReference type="InterPro" id="IPR036188">
    <property type="entry name" value="FAD/NAD-bd_sf"/>
</dbReference>